<organism evidence="5 6">
    <name type="scientific">Papillibacter cinnamivorans DSM 12816</name>
    <dbReference type="NCBI Taxonomy" id="1122930"/>
    <lineage>
        <taxon>Bacteria</taxon>
        <taxon>Bacillati</taxon>
        <taxon>Bacillota</taxon>
        <taxon>Clostridia</taxon>
        <taxon>Eubacteriales</taxon>
        <taxon>Oscillospiraceae</taxon>
        <taxon>Papillibacter</taxon>
    </lineage>
</organism>
<keyword evidence="1 5" id="KW-0808">Transferase</keyword>
<keyword evidence="6" id="KW-1185">Reference proteome</keyword>
<dbReference type="GO" id="GO:0016747">
    <property type="term" value="F:acyltransferase activity, transferring groups other than amino-acyl groups"/>
    <property type="evidence" value="ECO:0007669"/>
    <property type="project" value="InterPro"/>
</dbReference>
<dbReference type="RefSeq" id="WP_084234625.1">
    <property type="nucleotide sequence ID" value="NZ_FWXW01000004.1"/>
</dbReference>
<dbReference type="SUPFAM" id="SSF55729">
    <property type="entry name" value="Acyl-CoA N-acyltransferases (Nat)"/>
    <property type="match status" value="1"/>
</dbReference>
<gene>
    <name evidence="5" type="ORF">SAMN02745168_1949</name>
</gene>
<evidence type="ECO:0000259" key="4">
    <source>
        <dbReference type="PROSITE" id="PS51186"/>
    </source>
</evidence>
<dbReference type="STRING" id="1122930.SAMN02745168_1949"/>
<dbReference type="Pfam" id="PF13302">
    <property type="entry name" value="Acetyltransf_3"/>
    <property type="match status" value="1"/>
</dbReference>
<accession>A0A1W2AUR9</accession>
<dbReference type="Gene3D" id="3.40.630.30">
    <property type="match status" value="1"/>
</dbReference>
<feature type="domain" description="N-acetyltransferase" evidence="4">
    <location>
        <begin position="3"/>
        <end position="167"/>
    </location>
</feature>
<dbReference type="OrthoDB" id="9785602at2"/>
<dbReference type="InterPro" id="IPR016181">
    <property type="entry name" value="Acyl_CoA_acyltransferase"/>
</dbReference>
<dbReference type="InterPro" id="IPR051531">
    <property type="entry name" value="N-acetyltransferase"/>
</dbReference>
<proteinExistence type="inferred from homology"/>
<dbReference type="PROSITE" id="PS51186">
    <property type="entry name" value="GNAT"/>
    <property type="match status" value="1"/>
</dbReference>
<evidence type="ECO:0000256" key="3">
    <source>
        <dbReference type="ARBA" id="ARBA00038502"/>
    </source>
</evidence>
<reference evidence="5 6" key="1">
    <citation type="submission" date="2017-04" db="EMBL/GenBank/DDBJ databases">
        <authorList>
            <person name="Afonso C.L."/>
            <person name="Miller P.J."/>
            <person name="Scott M.A."/>
            <person name="Spackman E."/>
            <person name="Goraichik I."/>
            <person name="Dimitrov K.M."/>
            <person name="Suarez D.L."/>
            <person name="Swayne D.E."/>
        </authorList>
    </citation>
    <scope>NUCLEOTIDE SEQUENCE [LARGE SCALE GENOMIC DNA]</scope>
    <source>
        <strain evidence="5 6">DSM 12816</strain>
    </source>
</reference>
<dbReference type="AlphaFoldDB" id="A0A1W2AUR9"/>
<evidence type="ECO:0000313" key="5">
    <source>
        <dbReference type="EMBL" id="SMC63938.1"/>
    </source>
</evidence>
<protein>
    <submittedName>
        <fullName evidence="5">Ribosomal-protein-alanine N-acetyltransferase</fullName>
    </submittedName>
</protein>
<sequence length="174" mass="19911">MKAELRKWNIGDAENLARFADNPNVACNLRDAFPHPYTLEDARAYIQGCLSGDEARKLCRAIVVDGRTVGSIGVFLGSDVYRKSAELGYWLAEEYWRRGIMSAAVKRICREAFEKYDIVRIYAEPFAHNLGSRRVLENAGFTLEGVMKNGVFKKGKICDYCMYALFRHEVREIR</sequence>
<dbReference type="InterPro" id="IPR000182">
    <property type="entry name" value="GNAT_dom"/>
</dbReference>
<evidence type="ECO:0000256" key="1">
    <source>
        <dbReference type="ARBA" id="ARBA00022679"/>
    </source>
</evidence>
<dbReference type="PANTHER" id="PTHR43792:SF8">
    <property type="entry name" value="[RIBOSOMAL PROTEIN US5]-ALANINE N-ACETYLTRANSFERASE"/>
    <property type="match status" value="1"/>
</dbReference>
<name>A0A1W2AUR9_9FIRM</name>
<evidence type="ECO:0000256" key="2">
    <source>
        <dbReference type="ARBA" id="ARBA00023315"/>
    </source>
</evidence>
<comment type="similarity">
    <text evidence="3">Belongs to the acetyltransferase family. RimJ subfamily.</text>
</comment>
<dbReference type="Proteomes" id="UP000192790">
    <property type="component" value="Unassembled WGS sequence"/>
</dbReference>
<dbReference type="EMBL" id="FWXW01000004">
    <property type="protein sequence ID" value="SMC63938.1"/>
    <property type="molecule type" value="Genomic_DNA"/>
</dbReference>
<keyword evidence="2" id="KW-0012">Acyltransferase</keyword>
<evidence type="ECO:0000313" key="6">
    <source>
        <dbReference type="Proteomes" id="UP000192790"/>
    </source>
</evidence>
<dbReference type="PANTHER" id="PTHR43792">
    <property type="entry name" value="GNAT FAMILY, PUTATIVE (AFU_ORTHOLOGUE AFUA_3G00765)-RELATED-RELATED"/>
    <property type="match status" value="1"/>
</dbReference>